<dbReference type="Proteomes" id="UP001075354">
    <property type="component" value="Chromosome 3"/>
</dbReference>
<reference evidence="5" key="1">
    <citation type="submission" date="2022-12" db="EMBL/GenBank/DDBJ databases">
        <title>Chromosome-level genome assembly of the bean flower thrips Megalurothrips usitatus.</title>
        <authorList>
            <person name="Ma L."/>
            <person name="Liu Q."/>
            <person name="Li H."/>
            <person name="Cai W."/>
        </authorList>
    </citation>
    <scope>NUCLEOTIDE SEQUENCE</scope>
    <source>
        <strain evidence="5">Cailab_2022a</strain>
    </source>
</reference>
<feature type="compositionally biased region" description="Polar residues" evidence="4">
    <location>
        <begin position="572"/>
        <end position="589"/>
    </location>
</feature>
<comment type="caution">
    <text evidence="5">The sequence shown here is derived from an EMBL/GenBank/DDBJ whole genome shotgun (WGS) entry which is preliminary data.</text>
</comment>
<feature type="compositionally biased region" description="Basic residues" evidence="4">
    <location>
        <begin position="541"/>
        <end position="550"/>
    </location>
</feature>
<evidence type="ECO:0000313" key="5">
    <source>
        <dbReference type="EMBL" id="KAJ1529863.1"/>
    </source>
</evidence>
<dbReference type="InterPro" id="IPR019579">
    <property type="entry name" value="FAM161A/B"/>
</dbReference>
<feature type="compositionally biased region" description="Gly residues" evidence="4">
    <location>
        <begin position="519"/>
        <end position="528"/>
    </location>
</feature>
<dbReference type="Pfam" id="PF10595">
    <property type="entry name" value="FAM161A_B"/>
    <property type="match status" value="1"/>
</dbReference>
<feature type="region of interest" description="Disordered" evidence="4">
    <location>
        <begin position="360"/>
        <end position="414"/>
    </location>
</feature>
<accession>A0AAV7XTY6</accession>
<dbReference type="AlphaFoldDB" id="A0AAV7XTY6"/>
<evidence type="ECO:0000256" key="1">
    <source>
        <dbReference type="ARBA" id="ARBA00006663"/>
    </source>
</evidence>
<feature type="compositionally biased region" description="Polar residues" evidence="4">
    <location>
        <begin position="14"/>
        <end position="30"/>
    </location>
</feature>
<dbReference type="PANTHER" id="PTHR21501">
    <property type="entry name" value="PROTEIN FAM-161"/>
    <property type="match status" value="1"/>
</dbReference>
<feature type="region of interest" description="Disordered" evidence="4">
    <location>
        <begin position="293"/>
        <end position="321"/>
    </location>
</feature>
<feature type="region of interest" description="Disordered" evidence="4">
    <location>
        <begin position="511"/>
        <end position="619"/>
    </location>
</feature>
<keyword evidence="6" id="KW-1185">Reference proteome</keyword>
<comment type="similarity">
    <text evidence="1">Belongs to the FAM161 family.</text>
</comment>
<dbReference type="EMBL" id="JAPTSV010000003">
    <property type="protein sequence ID" value="KAJ1529863.1"/>
    <property type="molecule type" value="Genomic_DNA"/>
</dbReference>
<feature type="compositionally biased region" description="Basic and acidic residues" evidence="4">
    <location>
        <begin position="551"/>
        <end position="571"/>
    </location>
</feature>
<feature type="region of interest" description="Disordered" evidence="4">
    <location>
        <begin position="1"/>
        <end position="84"/>
    </location>
</feature>
<keyword evidence="2 3" id="KW-0175">Coiled coil</keyword>
<dbReference type="InterPro" id="IPR051655">
    <property type="entry name" value="FAM161"/>
</dbReference>
<evidence type="ECO:0000313" key="6">
    <source>
        <dbReference type="Proteomes" id="UP001075354"/>
    </source>
</evidence>
<protein>
    <recommendedName>
        <fullName evidence="7">Protein FAM161A</fullName>
    </recommendedName>
</protein>
<feature type="compositionally biased region" description="Polar residues" evidence="4">
    <location>
        <begin position="45"/>
        <end position="61"/>
    </location>
</feature>
<feature type="compositionally biased region" description="Polar residues" evidence="4">
    <location>
        <begin position="367"/>
        <end position="379"/>
    </location>
</feature>
<evidence type="ECO:0000256" key="3">
    <source>
        <dbReference type="SAM" id="Coils"/>
    </source>
</evidence>
<evidence type="ECO:0008006" key="7">
    <source>
        <dbReference type="Google" id="ProtNLM"/>
    </source>
</evidence>
<gene>
    <name evidence="5" type="ORF">ONE63_006597</name>
</gene>
<dbReference type="GO" id="GO:0044782">
    <property type="term" value="P:cilium organization"/>
    <property type="evidence" value="ECO:0007669"/>
    <property type="project" value="TreeGrafter"/>
</dbReference>
<feature type="compositionally biased region" description="Basic residues" evidence="4">
    <location>
        <begin position="384"/>
        <end position="407"/>
    </location>
</feature>
<feature type="coiled-coil region" evidence="3">
    <location>
        <begin position="628"/>
        <end position="658"/>
    </location>
</feature>
<name>A0AAV7XTY6_9NEOP</name>
<organism evidence="5 6">
    <name type="scientific">Megalurothrips usitatus</name>
    <name type="common">bean blossom thrips</name>
    <dbReference type="NCBI Taxonomy" id="439358"/>
    <lineage>
        <taxon>Eukaryota</taxon>
        <taxon>Metazoa</taxon>
        <taxon>Ecdysozoa</taxon>
        <taxon>Arthropoda</taxon>
        <taxon>Hexapoda</taxon>
        <taxon>Insecta</taxon>
        <taxon>Pterygota</taxon>
        <taxon>Neoptera</taxon>
        <taxon>Paraneoptera</taxon>
        <taxon>Thysanoptera</taxon>
        <taxon>Terebrantia</taxon>
        <taxon>Thripoidea</taxon>
        <taxon>Thripidae</taxon>
        <taxon>Megalurothrips</taxon>
    </lineage>
</organism>
<dbReference type="GO" id="GO:0005929">
    <property type="term" value="C:cilium"/>
    <property type="evidence" value="ECO:0007669"/>
    <property type="project" value="TreeGrafter"/>
</dbReference>
<sequence>MSLSTSCLRVPVNPYNQQPSPSYERSQAITPNVEEDSSLQRKLHSTNVSSRPSSSMNTSVPKSGGMSKRRGKKTKPQDATSSPLDSFLDFYESIPDYQDVTHLSDKEFSEKMRILRDRQRQYLHNLGGTYTPVDYEESHRDEQSYQKKSCKSVNKLELAKEWVNKSCDSLSSIGRKSDEYRLRSIEVDNQLKKASTESPRKYELYRKKNETEGMLLETGSSLSADSNIMKTKVQRSGYAIEEEPRLNTASNTIQDCGTPFTSTGRSESCQGLSNFYNLKDSHIHSYEYYNVKERNSESSPPPHKNKSQSYGLQSSEASELNAQECTSPIGLVHHDVLTYEDYYVPTSGWMQSDSDSMLGTMHHIPSTRPSTGMVSQSLPGSPVTKRRSNSSKVGSPKKKTRRKRRLPSKSVTKPVPFSFMCNERQYSRSTPDLSSHCRSPSPKNFRARPIPRNLFSNYVYQKRQEDEFFRALKRKVRAEELVRTASLPPSMEFRERLSRVQAEAAAAEAASLATASSSTGGGGGGGSGTARPPRGGSGSSRGRRGHGRPRRPPDFSKCHEKMRQELQERQGRNVTTSPSPYSLRTSSLSPRRKCLQGSSSSGSDSRRCRPRSRSGLDVSTCRSNLAALLRIQSARQRLEDEHHRLREEQARRTELRLKERLRRLTPAWRSIQYSTEEDLALRAAARREEERERRREHGVLMRHMRHRVHTIPTLFERQSATVRPATRVE</sequence>
<evidence type="ECO:0000256" key="2">
    <source>
        <dbReference type="ARBA" id="ARBA00023054"/>
    </source>
</evidence>
<dbReference type="GO" id="GO:0005856">
    <property type="term" value="C:cytoskeleton"/>
    <property type="evidence" value="ECO:0007669"/>
    <property type="project" value="UniProtKB-ARBA"/>
</dbReference>
<dbReference type="PANTHER" id="PTHR21501:SF1">
    <property type="entry name" value="PROTEIN FAM-161"/>
    <property type="match status" value="1"/>
</dbReference>
<proteinExistence type="inferred from homology"/>
<feature type="compositionally biased region" description="Polar residues" evidence="4">
    <location>
        <begin position="307"/>
        <end position="321"/>
    </location>
</feature>
<evidence type="ECO:0000256" key="4">
    <source>
        <dbReference type="SAM" id="MobiDB-lite"/>
    </source>
</evidence>